<dbReference type="AlphaFoldDB" id="A0A2A8LSX8"/>
<reference evidence="1 2" key="1">
    <citation type="submission" date="2017-09" db="EMBL/GenBank/DDBJ databases">
        <title>Large-scale bioinformatics analysis of Bacillus genomes uncovers conserved roles of natural products in bacterial physiology.</title>
        <authorList>
            <consortium name="Agbiome Team Llc"/>
            <person name="Bleich R.M."/>
            <person name="Grubbs K.J."/>
            <person name="Santa Maria K.C."/>
            <person name="Allen S.E."/>
            <person name="Farag S."/>
            <person name="Shank E.A."/>
            <person name="Bowers A."/>
        </authorList>
    </citation>
    <scope>NUCLEOTIDE SEQUENCE [LARGE SCALE GENOMIC DNA]</scope>
    <source>
        <strain evidence="1 2">AFS002368</strain>
    </source>
</reference>
<sequence length="53" mass="6135">MTYKNRSVVLVIMSCMIIMTGCSNRFVEDGNRNRVLVQASKVLVEVVNRIYKR</sequence>
<proteinExistence type="predicted"/>
<protein>
    <submittedName>
        <fullName evidence="1">Uncharacterized protein</fullName>
    </submittedName>
</protein>
<dbReference type="EMBL" id="NTZF01000006">
    <property type="protein sequence ID" value="PES97208.1"/>
    <property type="molecule type" value="Genomic_DNA"/>
</dbReference>
<comment type="caution">
    <text evidence="1">The sequence shown here is derived from an EMBL/GenBank/DDBJ whole genome shotgun (WGS) entry which is preliminary data.</text>
</comment>
<organism evidence="1 2">
    <name type="scientific">Bacillus cereus</name>
    <dbReference type="NCBI Taxonomy" id="1396"/>
    <lineage>
        <taxon>Bacteria</taxon>
        <taxon>Bacillati</taxon>
        <taxon>Bacillota</taxon>
        <taxon>Bacilli</taxon>
        <taxon>Bacillales</taxon>
        <taxon>Bacillaceae</taxon>
        <taxon>Bacillus</taxon>
        <taxon>Bacillus cereus group</taxon>
    </lineage>
</organism>
<name>A0A2A8LSX8_BACCE</name>
<dbReference type="Proteomes" id="UP000220900">
    <property type="component" value="Unassembled WGS sequence"/>
</dbReference>
<evidence type="ECO:0000313" key="2">
    <source>
        <dbReference type="Proteomes" id="UP000220900"/>
    </source>
</evidence>
<accession>A0A2A8LSX8</accession>
<dbReference type="PROSITE" id="PS51257">
    <property type="entry name" value="PROKAR_LIPOPROTEIN"/>
    <property type="match status" value="1"/>
</dbReference>
<gene>
    <name evidence="1" type="ORF">CN491_07900</name>
</gene>
<evidence type="ECO:0000313" key="1">
    <source>
        <dbReference type="EMBL" id="PES97208.1"/>
    </source>
</evidence>